<reference evidence="2" key="1">
    <citation type="submission" date="2023-03" db="EMBL/GenBank/DDBJ databases">
        <authorList>
            <person name="Steffen K."/>
            <person name="Cardenas P."/>
        </authorList>
    </citation>
    <scope>NUCLEOTIDE SEQUENCE</scope>
</reference>
<feature type="compositionally biased region" description="Polar residues" evidence="1">
    <location>
        <begin position="111"/>
        <end position="123"/>
    </location>
</feature>
<evidence type="ECO:0000256" key="1">
    <source>
        <dbReference type="SAM" id="MobiDB-lite"/>
    </source>
</evidence>
<accession>A0AA35RRP9</accession>
<organism evidence="2 3">
    <name type="scientific">Geodia barretti</name>
    <name type="common">Barrett's horny sponge</name>
    <dbReference type="NCBI Taxonomy" id="519541"/>
    <lineage>
        <taxon>Eukaryota</taxon>
        <taxon>Metazoa</taxon>
        <taxon>Porifera</taxon>
        <taxon>Demospongiae</taxon>
        <taxon>Heteroscleromorpha</taxon>
        <taxon>Tetractinellida</taxon>
        <taxon>Astrophorina</taxon>
        <taxon>Geodiidae</taxon>
        <taxon>Geodia</taxon>
    </lineage>
</organism>
<feature type="compositionally biased region" description="Basic and acidic residues" evidence="1">
    <location>
        <begin position="58"/>
        <end position="86"/>
    </location>
</feature>
<gene>
    <name evidence="2" type="ORF">GBAR_LOCUS9427</name>
</gene>
<evidence type="ECO:0000313" key="3">
    <source>
        <dbReference type="Proteomes" id="UP001174909"/>
    </source>
</evidence>
<keyword evidence="3" id="KW-1185">Reference proteome</keyword>
<dbReference type="EMBL" id="CASHTH010001424">
    <property type="protein sequence ID" value="CAI8015141.1"/>
    <property type="molecule type" value="Genomic_DNA"/>
</dbReference>
<comment type="caution">
    <text evidence="2">The sequence shown here is derived from an EMBL/GenBank/DDBJ whole genome shotgun (WGS) entry which is preliminary data.</text>
</comment>
<dbReference type="InterPro" id="IPR032707">
    <property type="entry name" value="MYCBPAP"/>
</dbReference>
<sequence>MIYQLVSEAVEQVSVSSQRLCKVMGLPQRESCPTKSSLTAAEDDHLPGNTSSSAAVTNKKEKEKEKKGKKPDSKKAGSGKDKERVPSRGKSVAARKSKTSVSSKDTDTASEATEQTPSVQPVQQVDPLVERKYRENLYASVYAILVATVEKMVLTLPEQEL</sequence>
<protein>
    <submittedName>
        <fullName evidence="2">Uncharacterized protein</fullName>
    </submittedName>
</protein>
<name>A0AA35RRP9_GEOBA</name>
<evidence type="ECO:0000313" key="2">
    <source>
        <dbReference type="EMBL" id="CAI8015141.1"/>
    </source>
</evidence>
<dbReference type="AlphaFoldDB" id="A0AA35RRP9"/>
<feature type="region of interest" description="Disordered" evidence="1">
    <location>
        <begin position="27"/>
        <end position="123"/>
    </location>
</feature>
<dbReference type="PANTHER" id="PTHR48421">
    <property type="entry name" value="MYCBP-ASSOCIATED PROTEIN"/>
    <property type="match status" value="1"/>
</dbReference>
<dbReference type="PANTHER" id="PTHR48421:SF1">
    <property type="entry name" value="MYCBP-ASSOCIATED PROTEIN"/>
    <property type="match status" value="1"/>
</dbReference>
<dbReference type="Proteomes" id="UP001174909">
    <property type="component" value="Unassembled WGS sequence"/>
</dbReference>
<proteinExistence type="predicted"/>